<dbReference type="EMBL" id="SEYY01013414">
    <property type="protein sequence ID" value="KAB7500609.1"/>
    <property type="molecule type" value="Genomic_DNA"/>
</dbReference>
<evidence type="ECO:0000313" key="2">
    <source>
        <dbReference type="EMBL" id="KAB7500609.1"/>
    </source>
</evidence>
<dbReference type="AlphaFoldDB" id="A0A5N5T3L1"/>
<evidence type="ECO:0000256" key="1">
    <source>
        <dbReference type="SAM" id="Phobius"/>
    </source>
</evidence>
<proteinExistence type="predicted"/>
<sequence length="117" mass="13849">MYCQKLINLHNKGYDIQDMSNTEHHIKINTNYKQEASRAHYCETTHLLLDFVHPLILDQNTVHQNLHIGVCFRCCLFRALTFARFLNAATMVGCGWYFSAIGVWHMLMLDIWPWYSR</sequence>
<keyword evidence="3" id="KW-1185">Reference proteome</keyword>
<gene>
    <name evidence="2" type="ORF">Anas_12042</name>
</gene>
<dbReference type="Proteomes" id="UP000326759">
    <property type="component" value="Unassembled WGS sequence"/>
</dbReference>
<keyword evidence="1" id="KW-1133">Transmembrane helix</keyword>
<reference evidence="2 3" key="1">
    <citation type="journal article" date="2019" name="PLoS Biol.">
        <title>Sex chromosomes control vertical transmission of feminizing Wolbachia symbionts in an isopod.</title>
        <authorList>
            <person name="Becking T."/>
            <person name="Chebbi M.A."/>
            <person name="Giraud I."/>
            <person name="Moumen B."/>
            <person name="Laverre T."/>
            <person name="Caubet Y."/>
            <person name="Peccoud J."/>
            <person name="Gilbert C."/>
            <person name="Cordaux R."/>
        </authorList>
    </citation>
    <scope>NUCLEOTIDE SEQUENCE [LARGE SCALE GENOMIC DNA]</scope>
    <source>
        <strain evidence="2">ANa2</strain>
        <tissue evidence="2">Whole body excluding digestive tract and cuticle</tissue>
    </source>
</reference>
<protein>
    <submittedName>
        <fullName evidence="2">Uncharacterized protein</fullName>
    </submittedName>
</protein>
<evidence type="ECO:0000313" key="3">
    <source>
        <dbReference type="Proteomes" id="UP000326759"/>
    </source>
</evidence>
<name>A0A5N5T3L1_9CRUS</name>
<organism evidence="2 3">
    <name type="scientific">Armadillidium nasatum</name>
    <dbReference type="NCBI Taxonomy" id="96803"/>
    <lineage>
        <taxon>Eukaryota</taxon>
        <taxon>Metazoa</taxon>
        <taxon>Ecdysozoa</taxon>
        <taxon>Arthropoda</taxon>
        <taxon>Crustacea</taxon>
        <taxon>Multicrustacea</taxon>
        <taxon>Malacostraca</taxon>
        <taxon>Eumalacostraca</taxon>
        <taxon>Peracarida</taxon>
        <taxon>Isopoda</taxon>
        <taxon>Oniscidea</taxon>
        <taxon>Crinocheta</taxon>
        <taxon>Armadillidiidae</taxon>
        <taxon>Armadillidium</taxon>
    </lineage>
</organism>
<keyword evidence="1" id="KW-0472">Membrane</keyword>
<keyword evidence="1" id="KW-0812">Transmembrane</keyword>
<comment type="caution">
    <text evidence="2">The sequence shown here is derived from an EMBL/GenBank/DDBJ whole genome shotgun (WGS) entry which is preliminary data.</text>
</comment>
<accession>A0A5N5T3L1</accession>
<feature type="transmembrane region" description="Helical" evidence="1">
    <location>
        <begin position="85"/>
        <end position="107"/>
    </location>
</feature>